<dbReference type="Proteomes" id="UP000789375">
    <property type="component" value="Unassembled WGS sequence"/>
</dbReference>
<accession>A0A9N9I9Q5</accession>
<comment type="caution">
    <text evidence="1">The sequence shown here is derived from an EMBL/GenBank/DDBJ whole genome shotgun (WGS) entry which is preliminary data.</text>
</comment>
<feature type="non-terminal residue" evidence="1">
    <location>
        <position position="1"/>
    </location>
</feature>
<proteinExistence type="predicted"/>
<keyword evidence="2" id="KW-1185">Reference proteome</keyword>
<dbReference type="EMBL" id="CAJVPP010014750">
    <property type="protein sequence ID" value="CAG8725059.1"/>
    <property type="molecule type" value="Genomic_DNA"/>
</dbReference>
<organism evidence="1 2">
    <name type="scientific">Funneliformis mosseae</name>
    <name type="common">Endomycorrhizal fungus</name>
    <name type="synonym">Glomus mosseae</name>
    <dbReference type="NCBI Taxonomy" id="27381"/>
    <lineage>
        <taxon>Eukaryota</taxon>
        <taxon>Fungi</taxon>
        <taxon>Fungi incertae sedis</taxon>
        <taxon>Mucoromycota</taxon>
        <taxon>Glomeromycotina</taxon>
        <taxon>Glomeromycetes</taxon>
        <taxon>Glomerales</taxon>
        <taxon>Glomeraceae</taxon>
        <taxon>Funneliformis</taxon>
    </lineage>
</organism>
<feature type="non-terminal residue" evidence="1">
    <location>
        <position position="167"/>
    </location>
</feature>
<sequence length="167" mass="18347">SSNLRRKKNNNTTSTFSSSATSSLRDIFNGIAKDNISASFPIQKNHYKNSSMIPIGKINELDDLAVNIKKDISVHVSLAQLSTKIAEKTPEVSCQLSNKSQQQSAKSKKKIPEKSISKVLKASISSSTGKLDVMITDFSSISPKYTAIYNEDIKSKKLKAFDDSQTK</sequence>
<protein>
    <submittedName>
        <fullName evidence="1">13527_t:CDS:1</fullName>
    </submittedName>
</protein>
<dbReference type="AlphaFoldDB" id="A0A9N9I9Q5"/>
<evidence type="ECO:0000313" key="1">
    <source>
        <dbReference type="EMBL" id="CAG8725059.1"/>
    </source>
</evidence>
<evidence type="ECO:0000313" key="2">
    <source>
        <dbReference type="Proteomes" id="UP000789375"/>
    </source>
</evidence>
<gene>
    <name evidence="1" type="ORF">FMOSSE_LOCUS15274</name>
</gene>
<name>A0A9N9I9Q5_FUNMO</name>
<reference evidence="1" key="1">
    <citation type="submission" date="2021-06" db="EMBL/GenBank/DDBJ databases">
        <authorList>
            <person name="Kallberg Y."/>
            <person name="Tangrot J."/>
            <person name="Rosling A."/>
        </authorList>
    </citation>
    <scope>NUCLEOTIDE SEQUENCE</scope>
    <source>
        <strain evidence="1">87-6 pot B 2015</strain>
    </source>
</reference>